<dbReference type="InterPro" id="IPR036047">
    <property type="entry name" value="F-box-like_dom_sf"/>
</dbReference>
<proteinExistence type="predicted"/>
<organism evidence="1 2">
    <name type="scientific">Blyttiomyces helicus</name>
    <dbReference type="NCBI Taxonomy" id="388810"/>
    <lineage>
        <taxon>Eukaryota</taxon>
        <taxon>Fungi</taxon>
        <taxon>Fungi incertae sedis</taxon>
        <taxon>Chytridiomycota</taxon>
        <taxon>Chytridiomycota incertae sedis</taxon>
        <taxon>Chytridiomycetes</taxon>
        <taxon>Chytridiomycetes incertae sedis</taxon>
        <taxon>Blyttiomyces</taxon>
    </lineage>
</organism>
<dbReference type="PANTHER" id="PTHR13318">
    <property type="entry name" value="PARTNER OF PAIRED, ISOFORM B-RELATED"/>
    <property type="match status" value="1"/>
</dbReference>
<dbReference type="GO" id="GO:0031146">
    <property type="term" value="P:SCF-dependent proteasomal ubiquitin-dependent protein catabolic process"/>
    <property type="evidence" value="ECO:0007669"/>
    <property type="project" value="TreeGrafter"/>
</dbReference>
<dbReference type="InterPro" id="IPR032675">
    <property type="entry name" value="LRR_dom_sf"/>
</dbReference>
<dbReference type="OrthoDB" id="2218971at2759"/>
<name>A0A4P9WJQ5_9FUNG</name>
<dbReference type="Gene3D" id="3.80.10.10">
    <property type="entry name" value="Ribonuclease Inhibitor"/>
    <property type="match status" value="1"/>
</dbReference>
<evidence type="ECO:0000313" key="2">
    <source>
        <dbReference type="Proteomes" id="UP000269721"/>
    </source>
</evidence>
<keyword evidence="2" id="KW-1185">Reference proteome</keyword>
<dbReference type="SUPFAM" id="SSF52047">
    <property type="entry name" value="RNI-like"/>
    <property type="match status" value="1"/>
</dbReference>
<gene>
    <name evidence="1" type="ORF">BDK51DRAFT_51481</name>
</gene>
<dbReference type="SUPFAM" id="SSF81383">
    <property type="entry name" value="F-box domain"/>
    <property type="match status" value="1"/>
</dbReference>
<dbReference type="PANTHER" id="PTHR13318:SF190">
    <property type="entry name" value="PARTNER OF PAIRED, ISOFORM B"/>
    <property type="match status" value="1"/>
</dbReference>
<sequence>MQEAAGSSASQTRPRDGLFSTSHRPLTRLWGNLLPEILLRILRFLHPLDHVLRQRTFKACTLVCHSWSHVAFQALWENPVVRTCQGIAKFERLAASSWVGGTESGGTRGDRVRRLTLHGNYSADRWSLPVLVASAASCCKNLRAIIIDPHTFMPWPLPVVAQIFLKCPRLEAFDLVADIESPYATSVDFWAGLLGRSMWQALGRLRALRLRLPQDYDITGAIGTELVQWAPPPPSSALSDIEAAEKLPKLKILIGGCLDDPSLAAYAARCSLLVKVDLNQINVTDAGVKELLSRCQLIKELDLTSTLITAKTFIALKDYHPLTFLGVGNNPLLFDHSENIGQFDAELVDLIRQRGSKLTYLALGSPKFLVTAEITVALLNPSPRLLDLNIYGLYSLSYLETLARDLPSLRSLGARLSQPGSDYADDPIGSHHVLRKLEGMIPRVAFGVFIPWGKNMDGIDLEVSGICA</sequence>
<dbReference type="EMBL" id="KZ994346">
    <property type="protein sequence ID" value="RKO93171.1"/>
    <property type="molecule type" value="Genomic_DNA"/>
</dbReference>
<accession>A0A4P9WJQ5</accession>
<dbReference type="GO" id="GO:0019005">
    <property type="term" value="C:SCF ubiquitin ligase complex"/>
    <property type="evidence" value="ECO:0007669"/>
    <property type="project" value="TreeGrafter"/>
</dbReference>
<reference evidence="2" key="1">
    <citation type="journal article" date="2018" name="Nat. Microbiol.">
        <title>Leveraging single-cell genomics to expand the fungal tree of life.</title>
        <authorList>
            <person name="Ahrendt S.R."/>
            <person name="Quandt C.A."/>
            <person name="Ciobanu D."/>
            <person name="Clum A."/>
            <person name="Salamov A."/>
            <person name="Andreopoulos B."/>
            <person name="Cheng J.F."/>
            <person name="Woyke T."/>
            <person name="Pelin A."/>
            <person name="Henrissat B."/>
            <person name="Reynolds N.K."/>
            <person name="Benny G.L."/>
            <person name="Smith M.E."/>
            <person name="James T.Y."/>
            <person name="Grigoriev I.V."/>
        </authorList>
    </citation>
    <scope>NUCLEOTIDE SEQUENCE [LARGE SCALE GENOMIC DNA]</scope>
</reference>
<protein>
    <submittedName>
        <fullName evidence="1">Uncharacterized protein</fullName>
    </submittedName>
</protein>
<dbReference type="AlphaFoldDB" id="A0A4P9WJQ5"/>
<dbReference type="Gene3D" id="1.20.1280.50">
    <property type="match status" value="1"/>
</dbReference>
<dbReference type="Proteomes" id="UP000269721">
    <property type="component" value="Unassembled WGS sequence"/>
</dbReference>
<evidence type="ECO:0000313" key="1">
    <source>
        <dbReference type="EMBL" id="RKO93171.1"/>
    </source>
</evidence>